<dbReference type="Pfam" id="PF05057">
    <property type="entry name" value="DUF676"/>
    <property type="match status" value="1"/>
</dbReference>
<dbReference type="AlphaFoldDB" id="A0ABD3HKS4"/>
<evidence type="ECO:0000256" key="4">
    <source>
        <dbReference type="ARBA" id="ARBA00022824"/>
    </source>
</evidence>
<gene>
    <name evidence="8" type="ORF">R1sor_004546</name>
</gene>
<dbReference type="InterPro" id="IPR052374">
    <property type="entry name" value="SERAC1"/>
</dbReference>
<dbReference type="PANTHER" id="PTHR48182">
    <property type="entry name" value="PROTEIN SERAC1"/>
    <property type="match status" value="1"/>
</dbReference>
<accession>A0ABD3HKS4</accession>
<evidence type="ECO:0000256" key="5">
    <source>
        <dbReference type="ARBA" id="ARBA00023128"/>
    </source>
</evidence>
<evidence type="ECO:0000256" key="3">
    <source>
        <dbReference type="ARBA" id="ARBA00004370"/>
    </source>
</evidence>
<keyword evidence="6" id="KW-0472">Membrane</keyword>
<comment type="caution">
    <text evidence="8">The sequence shown here is derived from an EMBL/GenBank/DDBJ whole genome shotgun (WGS) entry which is preliminary data.</text>
</comment>
<dbReference type="InterPro" id="IPR029058">
    <property type="entry name" value="AB_hydrolase_fold"/>
</dbReference>
<dbReference type="Proteomes" id="UP001633002">
    <property type="component" value="Unassembled WGS sequence"/>
</dbReference>
<evidence type="ECO:0000256" key="6">
    <source>
        <dbReference type="ARBA" id="ARBA00023136"/>
    </source>
</evidence>
<dbReference type="EMBL" id="JBJQOH010000003">
    <property type="protein sequence ID" value="KAL3690895.1"/>
    <property type="molecule type" value="Genomic_DNA"/>
</dbReference>
<evidence type="ECO:0000313" key="9">
    <source>
        <dbReference type="Proteomes" id="UP001633002"/>
    </source>
</evidence>
<dbReference type="SUPFAM" id="SSF53474">
    <property type="entry name" value="alpha/beta-Hydrolases"/>
    <property type="match status" value="1"/>
</dbReference>
<keyword evidence="9" id="KW-1185">Reference proteome</keyword>
<evidence type="ECO:0000256" key="1">
    <source>
        <dbReference type="ARBA" id="ARBA00004173"/>
    </source>
</evidence>
<evidence type="ECO:0000259" key="7">
    <source>
        <dbReference type="Pfam" id="PF05057"/>
    </source>
</evidence>
<name>A0ABD3HKS4_9MARC</name>
<dbReference type="GO" id="GO:0005783">
    <property type="term" value="C:endoplasmic reticulum"/>
    <property type="evidence" value="ECO:0007669"/>
    <property type="project" value="UniProtKB-SubCell"/>
</dbReference>
<dbReference type="GO" id="GO:0016020">
    <property type="term" value="C:membrane"/>
    <property type="evidence" value="ECO:0007669"/>
    <property type="project" value="UniProtKB-SubCell"/>
</dbReference>
<keyword evidence="5" id="KW-0496">Mitochondrion</keyword>
<proteinExistence type="predicted"/>
<evidence type="ECO:0000313" key="8">
    <source>
        <dbReference type="EMBL" id="KAL3690895.1"/>
    </source>
</evidence>
<dbReference type="GO" id="GO:0005739">
    <property type="term" value="C:mitochondrion"/>
    <property type="evidence" value="ECO:0007669"/>
    <property type="project" value="UniProtKB-SubCell"/>
</dbReference>
<dbReference type="PANTHER" id="PTHR48182:SF2">
    <property type="entry name" value="PROTEIN SERAC1"/>
    <property type="match status" value="1"/>
</dbReference>
<comment type="subcellular location">
    <subcellularLocation>
        <location evidence="2">Endoplasmic reticulum</location>
    </subcellularLocation>
    <subcellularLocation>
        <location evidence="3">Membrane</location>
    </subcellularLocation>
    <subcellularLocation>
        <location evidence="1">Mitochondrion</location>
    </subcellularLocation>
</comment>
<feature type="domain" description="DUF676" evidence="7">
    <location>
        <begin position="26"/>
        <end position="94"/>
    </location>
</feature>
<reference evidence="8 9" key="1">
    <citation type="submission" date="2024-09" db="EMBL/GenBank/DDBJ databases">
        <title>Chromosome-scale assembly of Riccia sorocarpa.</title>
        <authorList>
            <person name="Paukszto L."/>
        </authorList>
    </citation>
    <scope>NUCLEOTIDE SEQUENCE [LARGE SCALE GENOMIC DNA]</scope>
    <source>
        <strain evidence="8">LP-2024</strain>
        <tissue evidence="8">Aerial parts of the thallus</tissue>
    </source>
</reference>
<keyword evidence="4" id="KW-0256">Endoplasmic reticulum</keyword>
<sequence>MGIFLVAENLKSSLIVLAGVGQRNCPVLVVGHSLGGLLMKEVCIQASHVQSLRTHTVKYQNFLRNVKGFFFYSTPHLGLKLGEQSSSHTTGFQWGDLMRSLEFCNAPGAQRNSVFDSLCRKYEWKAWGVGESNSEASARFGCDSFCKIPYSDHFTICMRARKTKESAACSANSQSGVIGSQISSQMGTPVKKSRDRAGHICSQSGEEVQLFHFFIEIAEPRHELEVWERAGQELLKMTGQEFFEKYGRDRHFLHKFVSTHLASTPWTITVIGKPSTEGYLRVLSCSRVGITSPIRSYFLVNPSQPHVGIVQIASDSPDRRMSAVGISSSYNSFGSLAALKRLQARVDMIAKEVAEVIAIVKLEQEPEEFADSTSD</sequence>
<dbReference type="InterPro" id="IPR007751">
    <property type="entry name" value="DUF676_lipase-like"/>
</dbReference>
<protein>
    <recommendedName>
        <fullName evidence="7">DUF676 domain-containing protein</fullName>
    </recommendedName>
</protein>
<evidence type="ECO:0000256" key="2">
    <source>
        <dbReference type="ARBA" id="ARBA00004240"/>
    </source>
</evidence>
<organism evidence="8 9">
    <name type="scientific">Riccia sorocarpa</name>
    <dbReference type="NCBI Taxonomy" id="122646"/>
    <lineage>
        <taxon>Eukaryota</taxon>
        <taxon>Viridiplantae</taxon>
        <taxon>Streptophyta</taxon>
        <taxon>Embryophyta</taxon>
        <taxon>Marchantiophyta</taxon>
        <taxon>Marchantiopsida</taxon>
        <taxon>Marchantiidae</taxon>
        <taxon>Marchantiales</taxon>
        <taxon>Ricciaceae</taxon>
        <taxon>Riccia</taxon>
    </lineage>
</organism>